<dbReference type="PRINTS" id="PR00320">
    <property type="entry name" value="GPROTEINBRPT"/>
</dbReference>
<dbReference type="PROSITE" id="PS50294">
    <property type="entry name" value="WD_REPEATS_REGION"/>
    <property type="match status" value="4"/>
</dbReference>
<dbReference type="Pfam" id="PF00400">
    <property type="entry name" value="WD40"/>
    <property type="match status" value="5"/>
</dbReference>
<dbReference type="GO" id="GO:0034388">
    <property type="term" value="C:Pwp2p-containing subcomplex of 90S preribosome"/>
    <property type="evidence" value="ECO:0007669"/>
    <property type="project" value="TreeGrafter"/>
</dbReference>
<feature type="repeat" description="WD" evidence="5">
    <location>
        <begin position="333"/>
        <end position="374"/>
    </location>
</feature>
<dbReference type="InterPro" id="IPR001680">
    <property type="entry name" value="WD40_rpt"/>
</dbReference>
<reference evidence="8 9" key="1">
    <citation type="submission" date="2019-09" db="EMBL/GenBank/DDBJ databases">
        <title>Draft genome of the ectomycorrhizal ascomycete Sphaerosporella brunnea.</title>
        <authorList>
            <consortium name="DOE Joint Genome Institute"/>
            <person name="Benucci G.M."/>
            <person name="Marozzi G."/>
            <person name="Antonielli L."/>
            <person name="Sanchez S."/>
            <person name="Marco P."/>
            <person name="Wang X."/>
            <person name="Falini L.B."/>
            <person name="Barry K."/>
            <person name="Haridas S."/>
            <person name="Lipzen A."/>
            <person name="Labutti K."/>
            <person name="Grigoriev I.V."/>
            <person name="Murat C."/>
            <person name="Martin F."/>
            <person name="Albertini E."/>
            <person name="Donnini D."/>
            <person name="Bonito G."/>
        </authorList>
    </citation>
    <scope>NUCLEOTIDE SEQUENCE [LARGE SCALE GENOMIC DNA]</scope>
    <source>
        <strain evidence="8 9">Sb_GMNB300</strain>
    </source>
</reference>
<evidence type="ECO:0000256" key="4">
    <source>
        <dbReference type="ARBA" id="ARBA00022737"/>
    </source>
</evidence>
<dbReference type="PROSITE" id="PS00678">
    <property type="entry name" value="WD_REPEATS_1"/>
    <property type="match status" value="2"/>
</dbReference>
<dbReference type="SUPFAM" id="SSF51004">
    <property type="entry name" value="C-terminal (heme d1) domain of cytochrome cd1-nitrite reductase"/>
    <property type="match status" value="1"/>
</dbReference>
<dbReference type="Proteomes" id="UP000326924">
    <property type="component" value="Unassembled WGS sequence"/>
</dbReference>
<dbReference type="Pfam" id="PF04003">
    <property type="entry name" value="Utp12"/>
    <property type="match status" value="1"/>
</dbReference>
<keyword evidence="9" id="KW-1185">Reference proteome</keyword>
<evidence type="ECO:0000256" key="5">
    <source>
        <dbReference type="PROSITE-ProRule" id="PRU00221"/>
    </source>
</evidence>
<evidence type="ECO:0000256" key="1">
    <source>
        <dbReference type="ARBA" id="ARBA00010226"/>
    </source>
</evidence>
<dbReference type="GO" id="GO:0032040">
    <property type="term" value="C:small-subunit processome"/>
    <property type="evidence" value="ECO:0007669"/>
    <property type="project" value="TreeGrafter"/>
</dbReference>
<feature type="repeat" description="WD" evidence="5">
    <location>
        <begin position="142"/>
        <end position="176"/>
    </location>
</feature>
<keyword evidence="2" id="KW-0597">Phosphoprotein</keyword>
<dbReference type="GO" id="GO:0000028">
    <property type="term" value="P:ribosomal small subunit assembly"/>
    <property type="evidence" value="ECO:0007669"/>
    <property type="project" value="TreeGrafter"/>
</dbReference>
<dbReference type="SMART" id="SM00320">
    <property type="entry name" value="WD40"/>
    <property type="match status" value="13"/>
</dbReference>
<dbReference type="InterPro" id="IPR011048">
    <property type="entry name" value="Haem_d1_sf"/>
</dbReference>
<dbReference type="SUPFAM" id="SSF50978">
    <property type="entry name" value="WD40 repeat-like"/>
    <property type="match status" value="2"/>
</dbReference>
<dbReference type="GO" id="GO:0000462">
    <property type="term" value="P:maturation of SSU-rRNA from tricistronic rRNA transcript (SSU-rRNA, 5.8S rRNA, LSU-rRNA)"/>
    <property type="evidence" value="ECO:0007669"/>
    <property type="project" value="TreeGrafter"/>
</dbReference>
<dbReference type="OrthoDB" id="3142434at2759"/>
<organism evidence="8 9">
    <name type="scientific">Sphaerosporella brunnea</name>
    <dbReference type="NCBI Taxonomy" id="1250544"/>
    <lineage>
        <taxon>Eukaryota</taxon>
        <taxon>Fungi</taxon>
        <taxon>Dikarya</taxon>
        <taxon>Ascomycota</taxon>
        <taxon>Pezizomycotina</taxon>
        <taxon>Pezizomycetes</taxon>
        <taxon>Pezizales</taxon>
        <taxon>Pyronemataceae</taxon>
        <taxon>Sphaerosporella</taxon>
    </lineage>
</organism>
<dbReference type="Gene3D" id="2.130.10.10">
    <property type="entry name" value="YVTN repeat-like/Quinoprotein amine dehydrogenase"/>
    <property type="match status" value="3"/>
</dbReference>
<feature type="coiled-coil region" evidence="6">
    <location>
        <begin position="805"/>
        <end position="832"/>
    </location>
</feature>
<dbReference type="InterPro" id="IPR007148">
    <property type="entry name" value="SSU_processome_Utp12"/>
</dbReference>
<protein>
    <submittedName>
        <fullName evidence="8">WD40-repeat-containing domain protein</fullName>
    </submittedName>
</protein>
<dbReference type="FunCoup" id="A0A5J5ERQ6">
    <property type="interactions" value="860"/>
</dbReference>
<name>A0A5J5ERQ6_9PEZI</name>
<dbReference type="PROSITE" id="PS50082">
    <property type="entry name" value="WD_REPEATS_2"/>
    <property type="match status" value="5"/>
</dbReference>
<dbReference type="FunFam" id="2.130.10.10:FF:000470">
    <property type="entry name" value="Periodic tryptophan protein 2 homolog"/>
    <property type="match status" value="1"/>
</dbReference>
<evidence type="ECO:0000313" key="9">
    <source>
        <dbReference type="Proteomes" id="UP000326924"/>
    </source>
</evidence>
<keyword evidence="4" id="KW-0677">Repeat</keyword>
<feature type="repeat" description="WD" evidence="5">
    <location>
        <begin position="375"/>
        <end position="415"/>
    </location>
</feature>
<comment type="similarity">
    <text evidence="1">Belongs to the WD repeat PWP2 family.</text>
</comment>
<dbReference type="PANTHER" id="PTHR19858:SF0">
    <property type="entry name" value="PERIODIC TRYPTOPHAN PROTEIN 2 HOMOLOG"/>
    <property type="match status" value="1"/>
</dbReference>
<dbReference type="InterPro" id="IPR036322">
    <property type="entry name" value="WD40_repeat_dom_sf"/>
</dbReference>
<dbReference type="FunFam" id="2.130.10.10:FF:000219">
    <property type="entry name" value="Periodic tryptophan protein 2"/>
    <property type="match status" value="1"/>
</dbReference>
<proteinExistence type="inferred from homology"/>
<feature type="repeat" description="WD" evidence="5">
    <location>
        <begin position="460"/>
        <end position="501"/>
    </location>
</feature>
<evidence type="ECO:0000259" key="7">
    <source>
        <dbReference type="Pfam" id="PF04003"/>
    </source>
</evidence>
<accession>A0A5J5ERQ6</accession>
<dbReference type="CDD" id="cd00200">
    <property type="entry name" value="WD40"/>
    <property type="match status" value="1"/>
</dbReference>
<dbReference type="InterPro" id="IPR027145">
    <property type="entry name" value="PWP2"/>
</dbReference>
<gene>
    <name evidence="8" type="ORF">FN846DRAFT_958076</name>
</gene>
<evidence type="ECO:0000256" key="3">
    <source>
        <dbReference type="ARBA" id="ARBA00022574"/>
    </source>
</evidence>
<dbReference type="EMBL" id="VXIS01000150">
    <property type="protein sequence ID" value="KAA8900729.1"/>
    <property type="molecule type" value="Genomic_DNA"/>
</dbReference>
<dbReference type="FunFam" id="2.130.10.10:FF:000602">
    <property type="entry name" value="Periodic tryptophan protein 2"/>
    <property type="match status" value="1"/>
</dbReference>
<sequence length="861" mass="95994">MKVGFNFSNLLGTVYCSGNLVFTPDGNSLLSPVGNKVTCFDLVNNKSFTFGFEHRKNIARIALSPQGTLLLSVDEDGRAILTNFVRRTVLHHFNFKSVVHDLQFSPDGTNFAVAAGRKTEVWRTPSYNEEREFAPFIKHREYTGHYDSVNSITWSGDSRFFLTTSKDLTARVWSLNPTEGFVPTALSSHKDSVVGAWFSKDQEKIYTCSRDGTLCEWQYTTKPGQESEEEDAEEKRIERWYVVHRNYFLQNNAKVKCAAFHKELNLLVVGFSTGVFGLYELPEFNMIHTLSISQNGIDFVTINASGEWLAFGASKLGQLLVWEWQSESYVIKQQGHYDAMNTLAYSSDGQRIVTAADDGRIKVWDATSGFCIVTFTEHTSGVTAIQFSVRNLLFSASLDGSVRAWDLIRYRNFKTFTAPSRLQFSCLAVDGSGEIVCAGSLDSFDIHLWNVQTGQLLERLSGHEGPISSLSFAPDGSSLVSGSWDRTVRVWSIFTRTQTSEPLPQQADVLAVIHRPDSKQLTASTLDGQLTFWEIETAEQLGHVDGKKDISGGRKVSDRRTAASNPATKHFTTIAYSADGTCVLAAGNSKYICLYDVATGSLVKKFTVSVNLSLDGTQEFLNSKNLTEAGPMELIDDQGEASDLEDRIDRTLPGATRGDMSSRKVRPEIRVTGLSFSPTGRSFAAATTEGLMIYSLDNTLMFDPFDLDVDITPATTLHALNVEKDYLKALVMAFRLNEKYLIHQVYESIPADDVPLVVGGLPRVYLSRLLRFVTGFIEEGPHMEFGLVWVEAIFESHGRWVKENRAEVEAEMRRVIRALKKVQNEVAALGDENGYTLDYLLSQPATQKKRQELDEGFLVAS</sequence>
<dbReference type="InterPro" id="IPR015943">
    <property type="entry name" value="WD40/YVTN_repeat-like_dom_sf"/>
</dbReference>
<dbReference type="AlphaFoldDB" id="A0A5J5ERQ6"/>
<evidence type="ECO:0000256" key="6">
    <source>
        <dbReference type="SAM" id="Coils"/>
    </source>
</evidence>
<dbReference type="PANTHER" id="PTHR19858">
    <property type="entry name" value="WD40 REPEAT PROTEIN"/>
    <property type="match status" value="1"/>
</dbReference>
<keyword evidence="3 5" id="KW-0853">WD repeat</keyword>
<dbReference type="InterPro" id="IPR020472">
    <property type="entry name" value="WD40_PAC1"/>
</dbReference>
<comment type="caution">
    <text evidence="8">The sequence shown here is derived from an EMBL/GenBank/DDBJ whole genome shotgun (WGS) entry which is preliminary data.</text>
</comment>
<keyword evidence="6" id="KW-0175">Coiled coil</keyword>
<dbReference type="InParanoid" id="A0A5J5ERQ6"/>
<feature type="domain" description="Small-subunit processome Utp12" evidence="7">
    <location>
        <begin position="737"/>
        <end position="842"/>
    </location>
</feature>
<dbReference type="InterPro" id="IPR019775">
    <property type="entry name" value="WD40_repeat_CS"/>
</dbReference>
<evidence type="ECO:0000313" key="8">
    <source>
        <dbReference type="EMBL" id="KAA8900729.1"/>
    </source>
</evidence>
<evidence type="ECO:0000256" key="2">
    <source>
        <dbReference type="ARBA" id="ARBA00022553"/>
    </source>
</evidence>
<feature type="repeat" description="WD" evidence="5">
    <location>
        <begin position="186"/>
        <end position="227"/>
    </location>
</feature>